<evidence type="ECO:0000313" key="1">
    <source>
        <dbReference type="EMBL" id="KAJ1901676.1"/>
    </source>
</evidence>
<keyword evidence="2" id="KW-1185">Reference proteome</keyword>
<evidence type="ECO:0000313" key="2">
    <source>
        <dbReference type="Proteomes" id="UP001150581"/>
    </source>
</evidence>
<accession>A0ACC1IVM7</accession>
<protein>
    <submittedName>
        <fullName evidence="1">Uncharacterized protein</fullName>
    </submittedName>
</protein>
<dbReference type="Proteomes" id="UP001150581">
    <property type="component" value="Unassembled WGS sequence"/>
</dbReference>
<reference evidence="1" key="1">
    <citation type="submission" date="2022-07" db="EMBL/GenBank/DDBJ databases">
        <title>Phylogenomic reconstructions and comparative analyses of Kickxellomycotina fungi.</title>
        <authorList>
            <person name="Reynolds N.K."/>
            <person name="Stajich J.E."/>
            <person name="Barry K."/>
            <person name="Grigoriev I.V."/>
            <person name="Crous P."/>
            <person name="Smith M.E."/>
        </authorList>
    </citation>
    <scope>NUCLEOTIDE SEQUENCE</scope>
    <source>
        <strain evidence="1">Benny 63K</strain>
    </source>
</reference>
<dbReference type="EMBL" id="JANBPG010000019">
    <property type="protein sequence ID" value="KAJ1901676.1"/>
    <property type="molecule type" value="Genomic_DNA"/>
</dbReference>
<sequence length="364" mass="39952">MTQLLFLALATTVVTSVQAALISNNTPTLHIFGNSLSDVGTLKELTLSMMPSKPYWKGRFSSGPVWNEYLAKLLGYSLYNKAVGGFTSDNFNSALLDFLPIPLPIPISIPSTQDQINNFKSKNPKYKLSYTVEKDIVVLEIGANDFFAEMINISTSKFALSSFVESLSNSVVSQLEQLRSIGFKNIVVTNMAAIQFTPFADILHLESLVNNTVHQYNDQLTSKVNEWASEALDLTSFSIADIGGFVETTVNSEAIANALGLTSVSTSCIGGNTLNLLQADNKLLALMKLIFDAKENLMCADPSKSYFFDFVHPGEKITRLFGYYTKELIDSVNSGEQVSMTEDNLLDIIKKYNLGSPVAKPVQI</sequence>
<gene>
    <name evidence="1" type="ORF">LPJ66_000589</name>
</gene>
<proteinExistence type="predicted"/>
<name>A0ACC1IVM7_9FUNG</name>
<organism evidence="1 2">
    <name type="scientific">Kickxella alabastrina</name>
    <dbReference type="NCBI Taxonomy" id="61397"/>
    <lineage>
        <taxon>Eukaryota</taxon>
        <taxon>Fungi</taxon>
        <taxon>Fungi incertae sedis</taxon>
        <taxon>Zoopagomycota</taxon>
        <taxon>Kickxellomycotina</taxon>
        <taxon>Kickxellomycetes</taxon>
        <taxon>Kickxellales</taxon>
        <taxon>Kickxellaceae</taxon>
        <taxon>Kickxella</taxon>
    </lineage>
</organism>
<comment type="caution">
    <text evidence="1">The sequence shown here is derived from an EMBL/GenBank/DDBJ whole genome shotgun (WGS) entry which is preliminary data.</text>
</comment>